<feature type="domain" description="DUF4123" evidence="1">
    <location>
        <begin position="27"/>
        <end position="138"/>
    </location>
</feature>
<dbReference type="EMBL" id="JASSVS010000002">
    <property type="protein sequence ID" value="MDL0430300.1"/>
    <property type="molecule type" value="Genomic_DNA"/>
</dbReference>
<protein>
    <submittedName>
        <fullName evidence="2">DUF4123 domain-containing protein</fullName>
    </submittedName>
</protein>
<organism evidence="2 3">
    <name type="scientific">Marinobacter azerbaijanicus</name>
    <dbReference type="NCBI Taxonomy" id="3050455"/>
    <lineage>
        <taxon>Bacteria</taxon>
        <taxon>Pseudomonadati</taxon>
        <taxon>Pseudomonadota</taxon>
        <taxon>Gammaproteobacteria</taxon>
        <taxon>Pseudomonadales</taxon>
        <taxon>Marinobacteraceae</taxon>
        <taxon>Marinobacter</taxon>
    </lineage>
</organism>
<evidence type="ECO:0000313" key="2">
    <source>
        <dbReference type="EMBL" id="MDL0430300.1"/>
    </source>
</evidence>
<sequence>MNQDYCCPISGSPFTHVHWPDHHPVGLVMDGVAIPGLGEQIYQWGGGQPFNAECLYVATRWEAVSDLSPWLVWLSGPEDPVLEGFLEQGAVKEQGYLLVSATDRATCTRWMRSHLQVEMSPGCDELVRIAHPALARTVIGGNLPRFPTRAVDRLIVPDRISEQWHLIEPPAVQSGSTVDQPGKMMAAPDLSSAFEAFDRRKDALQIWNSLEQSVRNQLGGPELRDAYPALGKTLEEARGSGCNSLREVMQFLFATLPQRADSNPVTETAPHWIKDEQ</sequence>
<dbReference type="InterPro" id="IPR025391">
    <property type="entry name" value="DUF4123"/>
</dbReference>
<reference evidence="2 3" key="1">
    <citation type="submission" date="2023-06" db="EMBL/GenBank/DDBJ databases">
        <title>Marinobacter azerbaijanicus a moderately halophilic, isolated from Urmia Lake in Azerbaijan region of Iran.</title>
        <authorList>
            <person name="Sanchez-Porro C."/>
            <person name="Aghdam E.M."/>
            <person name="Saheb S.M."/>
            <person name="Tarhriz V."/>
            <person name="Kazemi E."/>
            <person name="Ammozegar M.A."/>
            <person name="Ventosa A."/>
            <person name="Hejazi M.S."/>
        </authorList>
    </citation>
    <scope>NUCLEOTIDE SEQUENCE [LARGE SCALE GENOMIC DNA]</scope>
    <source>
        <strain evidence="2 3">TBZ242</strain>
    </source>
</reference>
<proteinExistence type="predicted"/>
<comment type="caution">
    <text evidence="2">The sequence shown here is derived from an EMBL/GenBank/DDBJ whole genome shotgun (WGS) entry which is preliminary data.</text>
</comment>
<accession>A0ABT7I859</accession>
<name>A0ABT7I859_9GAMM</name>
<evidence type="ECO:0000259" key="1">
    <source>
        <dbReference type="Pfam" id="PF13503"/>
    </source>
</evidence>
<keyword evidence="3" id="KW-1185">Reference proteome</keyword>
<dbReference type="RefSeq" id="WP_285389011.1">
    <property type="nucleotide sequence ID" value="NZ_JASSVS010000002.1"/>
</dbReference>
<gene>
    <name evidence="2" type="ORF">QPM17_04140</name>
</gene>
<evidence type="ECO:0000313" key="3">
    <source>
        <dbReference type="Proteomes" id="UP001227964"/>
    </source>
</evidence>
<dbReference type="Pfam" id="PF13503">
    <property type="entry name" value="DUF4123"/>
    <property type="match status" value="1"/>
</dbReference>
<dbReference type="Proteomes" id="UP001227964">
    <property type="component" value="Unassembled WGS sequence"/>
</dbReference>